<feature type="signal peptide" evidence="5">
    <location>
        <begin position="1"/>
        <end position="26"/>
    </location>
</feature>
<gene>
    <name evidence="7" type="ORF">GSTENG00014975001</name>
</gene>
<feature type="chain" id="PRO_5004243876" evidence="5">
    <location>
        <begin position="27"/>
        <end position="3215"/>
    </location>
</feature>
<comment type="caution">
    <text evidence="3">Lacks conserved residue(s) required for the propagation of feature annotation.</text>
</comment>
<evidence type="ECO:0000256" key="1">
    <source>
        <dbReference type="ARBA" id="ARBA00022729"/>
    </source>
</evidence>
<feature type="region of interest" description="Disordered" evidence="4">
    <location>
        <begin position="461"/>
        <end position="486"/>
    </location>
</feature>
<evidence type="ECO:0000313" key="7">
    <source>
        <dbReference type="EMBL" id="CAF97561.1"/>
    </source>
</evidence>
<feature type="region of interest" description="Disordered" evidence="4">
    <location>
        <begin position="169"/>
        <end position="192"/>
    </location>
</feature>
<evidence type="ECO:0000259" key="6">
    <source>
        <dbReference type="PROSITE" id="PS51211"/>
    </source>
</evidence>
<dbReference type="PANTHER" id="PTHR37860">
    <property type="entry name" value="AGAP008810-PA"/>
    <property type="match status" value="1"/>
</dbReference>
<dbReference type="KEGG" id="tng:GSTEN00014975G001"/>
<evidence type="ECO:0000256" key="5">
    <source>
        <dbReference type="SAM" id="SignalP"/>
    </source>
</evidence>
<evidence type="ECO:0000256" key="4">
    <source>
        <dbReference type="SAM" id="MobiDB-lite"/>
    </source>
</evidence>
<dbReference type="EMBL" id="CAAE01014542">
    <property type="protein sequence ID" value="CAF97561.1"/>
    <property type="molecule type" value="Genomic_DNA"/>
</dbReference>
<sequence length="3215" mass="352428">MAMSLLPLNCLHVALIFLLLSGFLTPDLPYQRGVRYAYRYSSTISTAFQGSGTGRNGLALDCVVDIEVVSKCHLTLQGVAGKSAPQVLPPGGKGHGTLSAGGGAGVGPQHEKGSTEHVPDLPHGLQTGISPGVSAVRASLCPEARIHVDAGGQLHRSRFHDHMVRNYASDEDSNGVLPGAAQSSAGDSSEPGQPLLEALAACGSEGCIALLSDLMRNRELEEQQAQAFLSTIALIPHPTPQMIDSINLFYALKSVGNLGLSAPVFVPLLNHFMLGRSSPLELRLAAVRALRRYPCSVDRAVLLQLYRSSREDPEVRIAAYQQLLRCPSQDLFEAVKMTLKSETSSQVGSYVWSHLTNLLRSEDPMKQTLIESLPEDIISRDFESEFLKYSSYADYTVSSGIGITNVETSLVFSPKSFLPRSVAANLTVYFHGRAHNLLEVEVHGENAENLVRNFFGHGQHESEAESVESKEVRMRRGTEDGHKEGKEGCLNRANRVLDRAKAMLFGSRRTETSRPKCWIGVKVFGNELSVLTCDDLYQEIDQLSLSVAGLAVKLLKGQEVQLNHRAVLMTEELLLPSLSGLPVKLGVNMTSLFSLRLKGNVNYRDTSHFSLTGYIKPNAHMALSARMGVDGALGYAAVEWVSELRSSTSLDGSVQLQEGQDLRVMLNTPEDVMDIISISSRVFQLSGDLREEIRGSKMVGWQLCSNASYPVPAEVFSLPPPGPVSVSLRLLKLDRGLHYYLLEAAYSLLTQRGSWLPREASLHLLLATPQSSVLRDMSLDVNFSPHRLLLRVTHPLKTILIQGQLEQDRRIKSGKLELLIDGVHSYILGLVDTQDLQSEQKTRYHVEAKMAPDEHPVILSANVTRSLGRQTSFAATKTPKIVPQPAVLERRRDGSTKQYSVETELLLPGVLGTRMLGLMEQRGSVWNSALRLKYGLGGNARNLLQECYTSQRMRSERDANLTNVMRADHEFYCSNTAPVNHKIHLRHEESHSHVKSTLDVSYGKHWDEINNKRTLFLSQSFKNQSTPNHTSYALEFNLQVPEKNLNYRTQLLHSHLRTAGSESSTHLKINYNDLMPLVAGIHWKSPSEHSLQKKWEGKQPLPCDTHNELIGPISSGMFNMDTPWLHVYTAHKLSQLQQRTFRLTSELTVSKWLSIRNLLLEAFLMDGSGEKEARLKVHTPAVTYIRAAGWGVAEKQTIRASASVVTLWTPLLRGNFSLENSKLGHALHMTSTFGKQNLSLSAALNNVDKVLLRRQVTLKVTHQRPKSPTAEMELEGVMEVLRRDNKMYQKSAMIRLRQPFRIFPHTLLLRETFTVDLLKGLYTLESKARFHGNGEIVHVLTLGPAKRYEERYMSVTKRCSTSSDKCARTPGTRVTARSKSEETFPTASRVSLRGFYQHGHESLLAQVRGSLKNSPGFQLAVSGDLRNSIAHFAHLPPVLGLDAALQQSDMFAQGQIRVGVMESPYRLELRHHAYPADSSDSRRKMNASTDWLCAWLGSEHLCVNVSRKWEDWETGEVHARLFHSSRLLNGTGVPADNGVKLRWAQGVRQLSVLAEVLAGGEHVRTEFNGGRAVQETPQWEYLFKLSHQAKALRKRGISNSIQARAHYQLQTEGLEAGLTLHSEDRRMVDGLFRVGSKNGTAMLGVSLRQQLGLLPEVLQMNCSGDAAADRLSAHCHGNLAGHPFEVRVFRSHRPHSRRCYGAALTHSSLNAQAKGCYTSNGRRELRANFTHASVPVLARLGIPGQWGLRLLLRPGPQRWGLGVGLLVGSWVTDLNLGLRMETPEVYGWHGSLVYGTPSISHQAEITGRVRFESGCNIWADAAVVLNSVSSTLLVSARCKGVGRLEWLYYGSDEGGRQQRSSLTVQGQRGANGLKGSLELENGFDSLQHHWASLASFVPNRLDLQGSGQLSDASVSGSVGVSVGTPLARVHVAAAWDPSAALRVALWQNLTTCSVPEDLAVNLSATASQTLLEVECSTCHLQVLATHQGTRADGTAAWNFVARQQCALLKTSANISIARSGCSTHLSAVLQAEGQQRGQLNLRVSCQPSLHLDASGTLVPVSLALHGHLAAAPSHRAITSALRVDNHDLFLELSQSSSSPQLSGTLTHSLPGLRSRGVPQAIAIRAALPGAHERAGTLFIKAGTCSIRSSRITESAGGGQWLWALESKCPILQAHLNGSVSVDPRGIWTATVDSDLEGKRVFLSVRAKAWPELSLKCELSHSLPALKNLPQHGRLRVTARAGNQRYETEAVLQTEGCAVQSRGLLEAQTGLRGSLWYLNNCSVIQEIKEAWVNVSHSVALLRKVGLPGQAGIRVNSANHANGSFSYMLNGSAGSQKAELGSAEEKALTLQSEFGGQQAGVRLMLKCLPVTKEIRGTLWHSWSWLRDSGFPHNTETQPSLAATVSAQLKGPLRSASADVHCHDWRVQMMGDIQGWGAHGGSREARLTLKHTLEAHTNPALQVEAWGRLTDSQLRCSIAVNPELSTSLALILQGNHLLHSSDKFGSPPDEYGSSAGSFFMGPTRQRFTELDEARPTGAGQSAQLVESHRRGERDQTGAEATVYSHAQPAVSSHTVTATTEGPVQQSTSCFSVSQEGNSYTQNSELRWNNKNVKQGLKYQRAAQGMHNLQFSLGLDKVSPAPCPSHSFLVKIQTNLRDRLEHTALFGLCPLQPSRMGNWSMEVGASTVSWPRGSGLLMHASLDRREKMWVNGSLEGRCLRSTAGFRKGKYPPRVPVLPAWLVVRKGFDVQVLIWARIHDFSSQTGNKLLHRIKTLQDLILEFRRQHLHSPLLRDLTSVGLRAAQWVQDFQGRLGGGLVPLWQDGPLHRFATETLPHVLGLLQHASLLGQQELRSKSRETVPRISLLFWYSGILPGQEGLESRERLFGVVRRASGHSGGCVPGREGPEAGGTVEGGRFHLGGLAAGGHTGPTGEPPAPAAGSCWPWGLQRCLGSGGSAYVPLAGEQAGAGSVWSSETTGFCLQTLPQKDDEWSKIFSDVPGVSECSAVLSLPLPALPWSEGAPAGLMEVLLEEWLLRPLQSLATIRPVAEFYRLKRKMMDSPFRHQALLVADQFAVTFDGHLRPLPDSCALLLAQDVGADSSFTLLLNADSQSYVLIGLSNDTVSVQRNGQVRVNCNETVSHTFHGNDGLAVRVRSNFMQLSNQNGVSLSCDLLHKVDPGQFLSVCELIFSRGPCRLAHAFVHLCQQNYIPLEVPAKCCT</sequence>
<organism evidence="7">
    <name type="scientific">Tetraodon nigroviridis</name>
    <name type="common">Spotted green pufferfish</name>
    <name type="synonym">Chelonodon nigroviridis</name>
    <dbReference type="NCBI Taxonomy" id="99883"/>
    <lineage>
        <taxon>Eukaryota</taxon>
        <taxon>Metazoa</taxon>
        <taxon>Chordata</taxon>
        <taxon>Craniata</taxon>
        <taxon>Vertebrata</taxon>
        <taxon>Euteleostomi</taxon>
        <taxon>Actinopterygii</taxon>
        <taxon>Neopterygii</taxon>
        <taxon>Teleostei</taxon>
        <taxon>Neoteleostei</taxon>
        <taxon>Acanthomorphata</taxon>
        <taxon>Eupercaria</taxon>
        <taxon>Tetraodontiformes</taxon>
        <taxon>Tetradontoidea</taxon>
        <taxon>Tetraodontidae</taxon>
        <taxon>Tetraodon</taxon>
    </lineage>
</organism>
<feature type="compositionally biased region" description="Basic and acidic residues" evidence="4">
    <location>
        <begin position="109"/>
        <end position="120"/>
    </location>
</feature>
<dbReference type="Gene3D" id="2.20.50.20">
    <property type="entry name" value="Lipovitellin. Chain A, domain 3"/>
    <property type="match status" value="1"/>
</dbReference>
<dbReference type="GO" id="GO:0005319">
    <property type="term" value="F:lipid transporter activity"/>
    <property type="evidence" value="ECO:0007669"/>
    <property type="project" value="InterPro"/>
</dbReference>
<dbReference type="Gene3D" id="2.30.230.10">
    <property type="entry name" value="Lipovitellin, beta-sheet shell regions, chain A"/>
    <property type="match status" value="1"/>
</dbReference>
<feature type="non-terminal residue" evidence="7">
    <location>
        <position position="1"/>
    </location>
</feature>
<dbReference type="Pfam" id="PF21013">
    <property type="entry name" value="LOC400499"/>
    <property type="match status" value="1"/>
</dbReference>
<keyword evidence="2" id="KW-0325">Glycoprotein</keyword>
<dbReference type="InterPro" id="IPR011030">
    <property type="entry name" value="Lipovitellin_superhlx_dom"/>
</dbReference>
<dbReference type="InterPro" id="IPR001747">
    <property type="entry name" value="Vitellogenin_N"/>
</dbReference>
<dbReference type="PANTHER" id="PTHR37860:SF2">
    <property type="entry name" value="VITELLOGENIN DOMAIN-CONTAINING PROTEIN"/>
    <property type="match status" value="1"/>
</dbReference>
<dbReference type="InterPro" id="IPR015255">
    <property type="entry name" value="Vitellinogen_open_b-sht"/>
</dbReference>
<feature type="compositionally biased region" description="Polar residues" evidence="4">
    <location>
        <begin position="181"/>
        <end position="191"/>
    </location>
</feature>
<dbReference type="InterPro" id="IPR048484">
    <property type="entry name" value="LOC400499-like"/>
</dbReference>
<proteinExistence type="predicted"/>
<dbReference type="Pfam" id="PF01347">
    <property type="entry name" value="Vitellogenin_N"/>
    <property type="match status" value="1"/>
</dbReference>
<dbReference type="Gene3D" id="1.25.10.20">
    <property type="entry name" value="Vitellinogen, superhelical"/>
    <property type="match status" value="2"/>
</dbReference>
<dbReference type="InterPro" id="IPR015817">
    <property type="entry name" value="Vitellinogen_open_b-sht_sub1"/>
</dbReference>
<accession>Q4SP71</accession>
<feature type="region of interest" description="Disordered" evidence="4">
    <location>
        <begin position="83"/>
        <end position="129"/>
    </location>
</feature>
<dbReference type="SUPFAM" id="SSF56968">
    <property type="entry name" value="Lipovitellin-phosvitin complex, beta-sheet shell regions"/>
    <property type="match status" value="2"/>
</dbReference>
<dbReference type="SUPFAM" id="SSF48431">
    <property type="entry name" value="Lipovitellin-phosvitin complex, superhelical domain"/>
    <property type="match status" value="1"/>
</dbReference>
<dbReference type="SMART" id="SM01169">
    <property type="entry name" value="DUF1943"/>
    <property type="match status" value="1"/>
</dbReference>
<name>Q4SP71_TETNG</name>
<protein>
    <submittedName>
        <fullName evidence="7">(spotted green pufferfish) hypothetical protein</fullName>
    </submittedName>
</protein>
<dbReference type="InterPro" id="IPR015816">
    <property type="entry name" value="Vitellinogen_b-sht_N"/>
</dbReference>
<dbReference type="Gene3D" id="2.20.80.10">
    <property type="entry name" value="Lipovitellin-phosvitin complex, chain A, domain 4"/>
    <property type="match status" value="1"/>
</dbReference>
<feature type="domain" description="Vitellogenin" evidence="6">
    <location>
        <begin position="1"/>
        <end position="422"/>
    </location>
</feature>
<dbReference type="PROSITE" id="PS51211">
    <property type="entry name" value="VITELLOGENIN"/>
    <property type="match status" value="1"/>
</dbReference>
<feature type="compositionally biased region" description="Gly residues" evidence="4">
    <location>
        <begin position="91"/>
        <end position="106"/>
    </location>
</feature>
<reference evidence="7" key="2">
    <citation type="submission" date="2004-02" db="EMBL/GenBank/DDBJ databases">
        <authorList>
            <consortium name="Genoscope"/>
            <consortium name="Whitehead Institute Centre for Genome Research"/>
        </authorList>
    </citation>
    <scope>NUCLEOTIDE SEQUENCE</scope>
</reference>
<reference evidence="7" key="1">
    <citation type="journal article" date="2004" name="Nature">
        <title>Genome duplication in the teleost fish Tetraodon nigroviridis reveals the early vertebrate proto-karyotype.</title>
        <authorList>
            <person name="Jaillon O."/>
            <person name="Aury J.-M."/>
            <person name="Brunet F."/>
            <person name="Petit J.-L."/>
            <person name="Stange-Thomann N."/>
            <person name="Mauceli E."/>
            <person name="Bouneau L."/>
            <person name="Fischer C."/>
            <person name="Ozouf-Costaz C."/>
            <person name="Bernot A."/>
            <person name="Nicaud S."/>
            <person name="Jaffe D."/>
            <person name="Fisher S."/>
            <person name="Lutfalla G."/>
            <person name="Dossat C."/>
            <person name="Segurens B."/>
            <person name="Dasilva C."/>
            <person name="Salanoubat M."/>
            <person name="Levy M."/>
            <person name="Boudet N."/>
            <person name="Castellano S."/>
            <person name="Anthouard V."/>
            <person name="Jubin C."/>
            <person name="Castelli V."/>
            <person name="Katinka M."/>
            <person name="Vacherie B."/>
            <person name="Biemont C."/>
            <person name="Skalli Z."/>
            <person name="Cattolico L."/>
            <person name="Poulain J."/>
            <person name="De Berardinis V."/>
            <person name="Cruaud C."/>
            <person name="Duprat S."/>
            <person name="Brottier P."/>
            <person name="Coutanceau J.-P."/>
            <person name="Gouzy J."/>
            <person name="Parra G."/>
            <person name="Lardier G."/>
            <person name="Chapple C."/>
            <person name="McKernan K.J."/>
            <person name="McEwan P."/>
            <person name="Bosak S."/>
            <person name="Kellis M."/>
            <person name="Volff J.-N."/>
            <person name="Guigo R."/>
            <person name="Zody M.C."/>
            <person name="Mesirov J."/>
            <person name="Lindblad-Toh K."/>
            <person name="Birren B."/>
            <person name="Nusbaum C."/>
            <person name="Kahn D."/>
            <person name="Robinson-Rechavi M."/>
            <person name="Laudet V."/>
            <person name="Schachter V."/>
            <person name="Quetier F."/>
            <person name="Saurin W."/>
            <person name="Scarpelli C."/>
            <person name="Wincker P."/>
            <person name="Lander E.S."/>
            <person name="Weissenbach J."/>
            <person name="Roest Crollius H."/>
        </authorList>
    </citation>
    <scope>NUCLEOTIDE SEQUENCE [LARGE SCALE GENOMIC DNA]</scope>
</reference>
<evidence type="ECO:0000256" key="2">
    <source>
        <dbReference type="ARBA" id="ARBA00023180"/>
    </source>
</evidence>
<keyword evidence="1 5" id="KW-0732">Signal</keyword>
<dbReference type="InterPro" id="IPR015819">
    <property type="entry name" value="Lipid_transp_b-sht_shell"/>
</dbReference>
<dbReference type="Pfam" id="PF09172">
    <property type="entry name" value="Vit_open_b-sht"/>
    <property type="match status" value="1"/>
</dbReference>
<evidence type="ECO:0000256" key="3">
    <source>
        <dbReference type="PROSITE-ProRule" id="PRU00557"/>
    </source>
</evidence>
<comment type="caution">
    <text evidence="7">The sequence shown here is derived from an EMBL/GenBank/DDBJ whole genome shotgun (WGS) entry which is preliminary data.</text>
</comment>
<dbReference type="OrthoDB" id="6484170at2759"/>